<evidence type="ECO:0000256" key="6">
    <source>
        <dbReference type="ARBA" id="ARBA00022777"/>
    </source>
</evidence>
<dbReference type="EC" id="2.7.6.3" evidence="3"/>
<evidence type="ECO:0000313" key="12">
    <source>
        <dbReference type="Proteomes" id="UP000680304"/>
    </source>
</evidence>
<proteinExistence type="predicted"/>
<evidence type="ECO:0000313" key="11">
    <source>
        <dbReference type="EMBL" id="GIQ64251.1"/>
    </source>
</evidence>
<organism evidence="11 12">
    <name type="scientific">Paenibacillus cisolokensis</name>
    <dbReference type="NCBI Taxonomy" id="1658519"/>
    <lineage>
        <taxon>Bacteria</taxon>
        <taxon>Bacillati</taxon>
        <taxon>Bacillota</taxon>
        <taxon>Bacilli</taxon>
        <taxon>Bacillales</taxon>
        <taxon>Paenibacillaceae</taxon>
        <taxon>Paenibacillus</taxon>
    </lineage>
</organism>
<protein>
    <recommendedName>
        <fullName evidence="3">2-amino-4-hydroxy-6-hydroxymethyldihydropteridine diphosphokinase</fullName>
        <ecNumber evidence="3">2.7.6.3</ecNumber>
    </recommendedName>
</protein>
<gene>
    <name evidence="11" type="primary">folK</name>
    <name evidence="11" type="ORF">PACILC2_28190</name>
</gene>
<dbReference type="InterPro" id="IPR035907">
    <property type="entry name" value="Hppk_sf"/>
</dbReference>
<comment type="pathway">
    <text evidence="2">Cofactor biosynthesis; tetrahydrofolate biosynthesis; 2-amino-4-hydroxy-6-hydroxymethyl-7,8-dihydropteridine diphosphate from 7,8-dihydroneopterin triphosphate: step 4/4.</text>
</comment>
<evidence type="ECO:0000256" key="5">
    <source>
        <dbReference type="ARBA" id="ARBA00022741"/>
    </source>
</evidence>
<dbReference type="PROSITE" id="PS00794">
    <property type="entry name" value="HPPK"/>
    <property type="match status" value="1"/>
</dbReference>
<evidence type="ECO:0000256" key="3">
    <source>
        <dbReference type="ARBA" id="ARBA00013253"/>
    </source>
</evidence>
<dbReference type="Gene3D" id="3.30.70.560">
    <property type="entry name" value="7,8-Dihydro-6-hydroxymethylpterin-pyrophosphokinase HPPK"/>
    <property type="match status" value="1"/>
</dbReference>
<evidence type="ECO:0000256" key="1">
    <source>
        <dbReference type="ARBA" id="ARBA00000198"/>
    </source>
</evidence>
<keyword evidence="6" id="KW-0418">Kinase</keyword>
<feature type="domain" description="7,8-dihydro-6-hydroxymethylpterin-pyrophosphokinase" evidence="10">
    <location>
        <begin position="114"/>
        <end position="125"/>
    </location>
</feature>
<comment type="catalytic activity">
    <reaction evidence="1">
        <text>6-hydroxymethyl-7,8-dihydropterin + ATP = (7,8-dihydropterin-6-yl)methyl diphosphate + AMP + H(+)</text>
        <dbReference type="Rhea" id="RHEA:11412"/>
        <dbReference type="ChEBI" id="CHEBI:15378"/>
        <dbReference type="ChEBI" id="CHEBI:30616"/>
        <dbReference type="ChEBI" id="CHEBI:44841"/>
        <dbReference type="ChEBI" id="CHEBI:72950"/>
        <dbReference type="ChEBI" id="CHEBI:456215"/>
        <dbReference type="EC" id="2.7.6.3"/>
    </reaction>
</comment>
<dbReference type="PANTHER" id="PTHR43071">
    <property type="entry name" value="2-AMINO-4-HYDROXY-6-HYDROXYMETHYLDIHYDROPTERIDINE PYROPHOSPHOKINASE"/>
    <property type="match status" value="1"/>
</dbReference>
<dbReference type="Pfam" id="PF01288">
    <property type="entry name" value="HPPK"/>
    <property type="match status" value="1"/>
</dbReference>
<dbReference type="NCBIfam" id="TIGR01498">
    <property type="entry name" value="folK"/>
    <property type="match status" value="1"/>
</dbReference>
<evidence type="ECO:0000256" key="9">
    <source>
        <dbReference type="SAM" id="MobiDB-lite"/>
    </source>
</evidence>
<sequence length="200" mass="22803">MNMDMSFPSERSPQDASGKPAGQTAKRGAAYVALGSNLGDRERSLFEALQLLNEHPAADVLRVSPVYETDPVGYTQQPAFLNMVAAVRTSLTPRELLRLLLDIERKLGRVRDVRWGPRTIDLDLLLYDDRRFEDDELTLPHPRMMERAFVLVPLRDVLHREHPLYNQVAELAADALRDGKEGIALWNTINWHNAFARFEN</sequence>
<keyword evidence="5" id="KW-0547">Nucleotide-binding</keyword>
<feature type="region of interest" description="Disordered" evidence="9">
    <location>
        <begin position="1"/>
        <end position="24"/>
    </location>
</feature>
<evidence type="ECO:0000259" key="10">
    <source>
        <dbReference type="PROSITE" id="PS00794"/>
    </source>
</evidence>
<keyword evidence="7" id="KW-0067">ATP-binding</keyword>
<dbReference type="InterPro" id="IPR000550">
    <property type="entry name" value="Hppk"/>
</dbReference>
<comment type="caution">
    <text evidence="11">The sequence shown here is derived from an EMBL/GenBank/DDBJ whole genome shotgun (WGS) entry which is preliminary data.</text>
</comment>
<evidence type="ECO:0000256" key="4">
    <source>
        <dbReference type="ARBA" id="ARBA00022679"/>
    </source>
</evidence>
<dbReference type="SUPFAM" id="SSF55083">
    <property type="entry name" value="6-hydroxymethyl-7,8-dihydropterin pyrophosphokinase, HPPK"/>
    <property type="match status" value="1"/>
</dbReference>
<evidence type="ECO:0000256" key="2">
    <source>
        <dbReference type="ARBA" id="ARBA00005051"/>
    </source>
</evidence>
<name>A0ABQ4N7S3_9BACL</name>
<accession>A0ABQ4N7S3</accession>
<reference evidence="11 12" key="1">
    <citation type="submission" date="2021-04" db="EMBL/GenBank/DDBJ databases">
        <title>Draft genome sequence of Paenibacillus cisolokensis, LC2-13A.</title>
        <authorList>
            <person name="Uke A."/>
            <person name="Chhe C."/>
            <person name="Baramee S."/>
            <person name="Kosugi A."/>
        </authorList>
    </citation>
    <scope>NUCLEOTIDE SEQUENCE [LARGE SCALE GENOMIC DNA]</scope>
    <source>
        <strain evidence="11 12">LC2-13A</strain>
    </source>
</reference>
<dbReference type="CDD" id="cd00483">
    <property type="entry name" value="HPPK"/>
    <property type="match status" value="1"/>
</dbReference>
<keyword evidence="8" id="KW-0289">Folate biosynthesis</keyword>
<dbReference type="EMBL" id="BOVJ01000087">
    <property type="protein sequence ID" value="GIQ64251.1"/>
    <property type="molecule type" value="Genomic_DNA"/>
</dbReference>
<dbReference type="PANTHER" id="PTHR43071:SF1">
    <property type="entry name" value="2-AMINO-4-HYDROXY-6-HYDROXYMETHYLDIHYDROPTERIDINE PYROPHOSPHOKINASE"/>
    <property type="match status" value="1"/>
</dbReference>
<keyword evidence="12" id="KW-1185">Reference proteome</keyword>
<keyword evidence="4" id="KW-0808">Transferase</keyword>
<evidence type="ECO:0000256" key="7">
    <source>
        <dbReference type="ARBA" id="ARBA00022840"/>
    </source>
</evidence>
<dbReference type="Proteomes" id="UP000680304">
    <property type="component" value="Unassembled WGS sequence"/>
</dbReference>
<evidence type="ECO:0000256" key="8">
    <source>
        <dbReference type="ARBA" id="ARBA00022909"/>
    </source>
</evidence>